<proteinExistence type="predicted"/>
<name>A0A1H1GXX1_9BURK</name>
<dbReference type="STRING" id="157910.SAMN05445850_3152"/>
<protein>
    <submittedName>
        <fullName evidence="1">Uncharacterized protein</fullName>
    </submittedName>
</protein>
<organism evidence="1 2">
    <name type="scientific">Paraburkholderia tuberum</name>
    <dbReference type="NCBI Taxonomy" id="157910"/>
    <lineage>
        <taxon>Bacteria</taxon>
        <taxon>Pseudomonadati</taxon>
        <taxon>Pseudomonadota</taxon>
        <taxon>Betaproteobacteria</taxon>
        <taxon>Burkholderiales</taxon>
        <taxon>Burkholderiaceae</taxon>
        <taxon>Paraburkholderia</taxon>
    </lineage>
</organism>
<dbReference type="RefSeq" id="WP_090804488.1">
    <property type="nucleotide sequence ID" value="NZ_FNKX01000001.1"/>
</dbReference>
<sequence>MTFHDYYLRAPNADELRKALLAAQLIEPLGGGEYVSCDGMQLDMIGELVLFKDRGDVATTLPGWHANLRMSRPLSDGERARLAEFVIDPPKAPLRVWA</sequence>
<evidence type="ECO:0000313" key="2">
    <source>
        <dbReference type="Proteomes" id="UP000199365"/>
    </source>
</evidence>
<evidence type="ECO:0000313" key="1">
    <source>
        <dbReference type="EMBL" id="SDR18085.1"/>
    </source>
</evidence>
<accession>A0A1H1GXX1</accession>
<reference evidence="2" key="1">
    <citation type="submission" date="2016-10" db="EMBL/GenBank/DDBJ databases">
        <authorList>
            <person name="Varghese N."/>
            <person name="Submissions S."/>
        </authorList>
    </citation>
    <scope>NUCLEOTIDE SEQUENCE [LARGE SCALE GENOMIC DNA]</scope>
    <source>
        <strain evidence="2">DUS833</strain>
    </source>
</reference>
<keyword evidence="2" id="KW-1185">Reference proteome</keyword>
<dbReference type="AlphaFoldDB" id="A0A1H1GXX1"/>
<gene>
    <name evidence="1" type="ORF">SAMN05445850_3152</name>
</gene>
<dbReference type="Proteomes" id="UP000199365">
    <property type="component" value="Unassembled WGS sequence"/>
</dbReference>
<dbReference type="EMBL" id="FNKX01000001">
    <property type="protein sequence ID" value="SDR18085.1"/>
    <property type="molecule type" value="Genomic_DNA"/>
</dbReference>